<feature type="domain" description="Gfo/Idh/MocA-like oxidoreductase N-terminal" evidence="7">
    <location>
        <begin position="5"/>
        <end position="133"/>
    </location>
</feature>
<dbReference type="OrthoDB" id="2129491at2759"/>
<dbReference type="STRING" id="71717.A0A4Y7TS02"/>
<comment type="catalytic activity">
    <reaction evidence="5">
        <text>D-xylose + NADP(+) = D-xylono-1,5-lactone + NADPH + H(+)</text>
        <dbReference type="Rhea" id="RHEA:22000"/>
        <dbReference type="ChEBI" id="CHEBI:15378"/>
        <dbReference type="ChEBI" id="CHEBI:15867"/>
        <dbReference type="ChEBI" id="CHEBI:53455"/>
        <dbReference type="ChEBI" id="CHEBI:57783"/>
        <dbReference type="ChEBI" id="CHEBI:58349"/>
        <dbReference type="EC" id="1.1.1.179"/>
    </reaction>
</comment>
<dbReference type="AlphaFoldDB" id="A0A4Y7TS02"/>
<feature type="signal peptide" evidence="6">
    <location>
        <begin position="1"/>
        <end position="20"/>
    </location>
</feature>
<dbReference type="PANTHER" id="PTHR22604">
    <property type="entry name" value="OXIDOREDUCTASES"/>
    <property type="match status" value="1"/>
</dbReference>
<protein>
    <recommendedName>
        <fullName evidence="3">D-xylose 1-dehydrogenase (NADP(+), D-xylono-1,5-lactone-forming)</fullName>
        <ecNumber evidence="3">1.1.1.179</ecNumber>
    </recommendedName>
    <alternativeName>
        <fullName evidence="4">D-xylose-NADP dehydrogenase</fullName>
    </alternativeName>
</protein>
<evidence type="ECO:0000259" key="7">
    <source>
        <dbReference type="Pfam" id="PF01408"/>
    </source>
</evidence>
<feature type="chain" id="PRO_5021408474" description="D-xylose 1-dehydrogenase (NADP(+), D-xylono-1,5-lactone-forming)" evidence="6">
    <location>
        <begin position="21"/>
        <end position="376"/>
    </location>
</feature>
<dbReference type="Proteomes" id="UP000298030">
    <property type="component" value="Unassembled WGS sequence"/>
</dbReference>
<feature type="domain" description="GFO/IDH/MocA-like oxidoreductase" evidence="8">
    <location>
        <begin position="146"/>
        <end position="278"/>
    </location>
</feature>
<reference evidence="9 10" key="1">
    <citation type="journal article" date="2019" name="Nat. Ecol. Evol.">
        <title>Megaphylogeny resolves global patterns of mushroom evolution.</title>
        <authorList>
            <person name="Varga T."/>
            <person name="Krizsan K."/>
            <person name="Foldi C."/>
            <person name="Dima B."/>
            <person name="Sanchez-Garcia M."/>
            <person name="Sanchez-Ramirez S."/>
            <person name="Szollosi G.J."/>
            <person name="Szarkandi J.G."/>
            <person name="Papp V."/>
            <person name="Albert L."/>
            <person name="Andreopoulos W."/>
            <person name="Angelini C."/>
            <person name="Antonin V."/>
            <person name="Barry K.W."/>
            <person name="Bougher N.L."/>
            <person name="Buchanan P."/>
            <person name="Buyck B."/>
            <person name="Bense V."/>
            <person name="Catcheside P."/>
            <person name="Chovatia M."/>
            <person name="Cooper J."/>
            <person name="Damon W."/>
            <person name="Desjardin D."/>
            <person name="Finy P."/>
            <person name="Geml J."/>
            <person name="Haridas S."/>
            <person name="Hughes K."/>
            <person name="Justo A."/>
            <person name="Karasinski D."/>
            <person name="Kautmanova I."/>
            <person name="Kiss B."/>
            <person name="Kocsube S."/>
            <person name="Kotiranta H."/>
            <person name="LaButti K.M."/>
            <person name="Lechner B.E."/>
            <person name="Liimatainen K."/>
            <person name="Lipzen A."/>
            <person name="Lukacs Z."/>
            <person name="Mihaltcheva S."/>
            <person name="Morgado L.N."/>
            <person name="Niskanen T."/>
            <person name="Noordeloos M.E."/>
            <person name="Ohm R.A."/>
            <person name="Ortiz-Santana B."/>
            <person name="Ovrebo C."/>
            <person name="Racz N."/>
            <person name="Riley R."/>
            <person name="Savchenko A."/>
            <person name="Shiryaev A."/>
            <person name="Soop K."/>
            <person name="Spirin V."/>
            <person name="Szebenyi C."/>
            <person name="Tomsovsky M."/>
            <person name="Tulloss R.E."/>
            <person name="Uehling J."/>
            <person name="Grigoriev I.V."/>
            <person name="Vagvolgyi C."/>
            <person name="Papp T."/>
            <person name="Martin F.M."/>
            <person name="Miettinen O."/>
            <person name="Hibbett D.S."/>
            <person name="Nagy L.G."/>
        </authorList>
    </citation>
    <scope>NUCLEOTIDE SEQUENCE [LARGE SCALE GENOMIC DNA]</scope>
    <source>
        <strain evidence="9 10">FP101781</strain>
    </source>
</reference>
<evidence type="ECO:0000256" key="3">
    <source>
        <dbReference type="ARBA" id="ARBA00038984"/>
    </source>
</evidence>
<accession>A0A4Y7TS02</accession>
<evidence type="ECO:0000256" key="6">
    <source>
        <dbReference type="SAM" id="SignalP"/>
    </source>
</evidence>
<dbReference type="SUPFAM" id="SSF55347">
    <property type="entry name" value="Glyceraldehyde-3-phosphate dehydrogenase-like, C-terminal domain"/>
    <property type="match status" value="1"/>
</dbReference>
<comment type="similarity">
    <text evidence="1">Belongs to the Gfo/Idh/MocA family.</text>
</comment>
<evidence type="ECO:0000313" key="9">
    <source>
        <dbReference type="EMBL" id="TEB36704.1"/>
    </source>
</evidence>
<dbReference type="Gene3D" id="3.30.360.10">
    <property type="entry name" value="Dihydrodipicolinate Reductase, domain 2"/>
    <property type="match status" value="1"/>
</dbReference>
<proteinExistence type="inferred from homology"/>
<dbReference type="EC" id="1.1.1.179" evidence="3"/>
<keyword evidence="2" id="KW-0560">Oxidoreductase</keyword>
<evidence type="ECO:0000256" key="1">
    <source>
        <dbReference type="ARBA" id="ARBA00010928"/>
    </source>
</evidence>
<evidence type="ECO:0000259" key="8">
    <source>
        <dbReference type="Pfam" id="PF22725"/>
    </source>
</evidence>
<evidence type="ECO:0000313" key="10">
    <source>
        <dbReference type="Proteomes" id="UP000298030"/>
    </source>
</evidence>
<dbReference type="InterPro" id="IPR036291">
    <property type="entry name" value="NAD(P)-bd_dom_sf"/>
</dbReference>
<sequence>MATTFRWGIIGAGWIASCFVKDLLVDPKTRGVQDVSHKVTAIGSRSVERAQEFIDKFVNGDKEVAAYGSYQGVFDDKNVDAIYIGTPHTYHYDAALAAIKSGKHVLCEKPVTSNAAELRSLIAAAKEHKVFFMEAMWTRFQPLALEVKKIAEEGSLGKPVMLHADLSGDFDIENIPKSHRILDPQLGGGALLDLGPYPLVWAIIALYENPANNKGFPTTITGSMLKTPLTGVDSSTVFTLSFTPSETSSLSALAILSCNITLDAPEPGVTIRFERGTIIINPPIYSPRSFKVVYLNKGVAGKKEGATAHGELARTFEYVGKGWHFQADEVARCVRDGKLESELWGHDKSLLEMDIFDEVRKQGGYVFPPGVGKVTA</sequence>
<comment type="caution">
    <text evidence="9">The sequence shown here is derived from an EMBL/GenBank/DDBJ whole genome shotgun (WGS) entry which is preliminary data.</text>
</comment>
<dbReference type="InterPro" id="IPR055170">
    <property type="entry name" value="GFO_IDH_MocA-like_dom"/>
</dbReference>
<keyword evidence="10" id="KW-1185">Reference proteome</keyword>
<dbReference type="EMBL" id="QPFP01000005">
    <property type="protein sequence ID" value="TEB36704.1"/>
    <property type="molecule type" value="Genomic_DNA"/>
</dbReference>
<dbReference type="PROSITE" id="PS51257">
    <property type="entry name" value="PROKAR_LIPOPROTEIN"/>
    <property type="match status" value="1"/>
</dbReference>
<dbReference type="GO" id="GO:0047837">
    <property type="term" value="F:D-xylose 1-dehydrogenase (NADP+) activity"/>
    <property type="evidence" value="ECO:0007669"/>
    <property type="project" value="UniProtKB-EC"/>
</dbReference>
<evidence type="ECO:0000256" key="4">
    <source>
        <dbReference type="ARBA" id="ARBA00042988"/>
    </source>
</evidence>
<organism evidence="9 10">
    <name type="scientific">Coprinellus micaceus</name>
    <name type="common">Glistening ink-cap mushroom</name>
    <name type="synonym">Coprinus micaceus</name>
    <dbReference type="NCBI Taxonomy" id="71717"/>
    <lineage>
        <taxon>Eukaryota</taxon>
        <taxon>Fungi</taxon>
        <taxon>Dikarya</taxon>
        <taxon>Basidiomycota</taxon>
        <taxon>Agaricomycotina</taxon>
        <taxon>Agaricomycetes</taxon>
        <taxon>Agaricomycetidae</taxon>
        <taxon>Agaricales</taxon>
        <taxon>Agaricineae</taxon>
        <taxon>Psathyrellaceae</taxon>
        <taxon>Coprinellus</taxon>
    </lineage>
</organism>
<dbReference type="Pfam" id="PF22725">
    <property type="entry name" value="GFO_IDH_MocA_C3"/>
    <property type="match status" value="1"/>
</dbReference>
<name>A0A4Y7TS02_COPMI</name>
<dbReference type="Pfam" id="PF01408">
    <property type="entry name" value="GFO_IDH_MocA"/>
    <property type="match status" value="1"/>
</dbReference>
<dbReference type="Gene3D" id="3.40.50.720">
    <property type="entry name" value="NAD(P)-binding Rossmann-like Domain"/>
    <property type="match status" value="1"/>
</dbReference>
<dbReference type="InterPro" id="IPR050984">
    <property type="entry name" value="Gfo/Idh/MocA_domain"/>
</dbReference>
<dbReference type="PANTHER" id="PTHR22604:SF105">
    <property type="entry name" value="TRANS-1,2-DIHYDROBENZENE-1,2-DIOL DEHYDROGENASE"/>
    <property type="match status" value="1"/>
</dbReference>
<dbReference type="GO" id="GO:0000166">
    <property type="term" value="F:nucleotide binding"/>
    <property type="evidence" value="ECO:0007669"/>
    <property type="project" value="InterPro"/>
</dbReference>
<gene>
    <name evidence="9" type="ORF">FA13DRAFT_1787074</name>
</gene>
<evidence type="ECO:0000256" key="5">
    <source>
        <dbReference type="ARBA" id="ARBA00049233"/>
    </source>
</evidence>
<evidence type="ECO:0000256" key="2">
    <source>
        <dbReference type="ARBA" id="ARBA00023002"/>
    </source>
</evidence>
<dbReference type="InterPro" id="IPR000683">
    <property type="entry name" value="Gfo/Idh/MocA-like_OxRdtase_N"/>
</dbReference>
<keyword evidence="6" id="KW-0732">Signal</keyword>
<dbReference type="SUPFAM" id="SSF51735">
    <property type="entry name" value="NAD(P)-binding Rossmann-fold domains"/>
    <property type="match status" value="1"/>
</dbReference>